<evidence type="ECO:0000313" key="2">
    <source>
        <dbReference type="Proteomes" id="UP000182114"/>
    </source>
</evidence>
<dbReference type="EMBL" id="FNBD01000023">
    <property type="protein sequence ID" value="SDF54206.1"/>
    <property type="molecule type" value="Genomic_DNA"/>
</dbReference>
<name>A0A1G7LXT0_9FLAO</name>
<keyword evidence="2" id="KW-1185">Reference proteome</keyword>
<proteinExistence type="predicted"/>
<gene>
    <name evidence="1" type="ORF">SAMN04487992_12316</name>
</gene>
<protein>
    <recommendedName>
        <fullName evidence="3">Transposase DDE domain-containing protein</fullName>
    </recommendedName>
</protein>
<dbReference type="Proteomes" id="UP000182114">
    <property type="component" value="Unassembled WGS sequence"/>
</dbReference>
<sequence>MIEMDDGYFTIEAFEQAHKTQKQGRGSKTKSNVVIMAESTILEDVSTVNTERQCRYFKAKVLPDNKSHGTDDAFQHAIDDE</sequence>
<evidence type="ECO:0000313" key="1">
    <source>
        <dbReference type="EMBL" id="SDF54206.1"/>
    </source>
</evidence>
<reference evidence="2" key="1">
    <citation type="submission" date="2016-10" db="EMBL/GenBank/DDBJ databases">
        <authorList>
            <person name="Varghese N."/>
            <person name="Submissions S."/>
        </authorList>
    </citation>
    <scope>NUCLEOTIDE SEQUENCE [LARGE SCALE GENOMIC DNA]</scope>
    <source>
        <strain evidence="2">DSM 24729</strain>
    </source>
</reference>
<accession>A0A1G7LXT0</accession>
<organism evidence="1 2">
    <name type="scientific">Cellulophaga baltica</name>
    <dbReference type="NCBI Taxonomy" id="76594"/>
    <lineage>
        <taxon>Bacteria</taxon>
        <taxon>Pseudomonadati</taxon>
        <taxon>Bacteroidota</taxon>
        <taxon>Flavobacteriia</taxon>
        <taxon>Flavobacteriales</taxon>
        <taxon>Flavobacteriaceae</taxon>
        <taxon>Cellulophaga</taxon>
    </lineage>
</organism>
<dbReference type="AlphaFoldDB" id="A0A1G7LXT0"/>
<evidence type="ECO:0008006" key="3">
    <source>
        <dbReference type="Google" id="ProtNLM"/>
    </source>
</evidence>